<feature type="region of interest" description="Disordered" evidence="1">
    <location>
        <begin position="48"/>
        <end position="132"/>
    </location>
</feature>
<keyword evidence="3" id="KW-1185">Reference proteome</keyword>
<evidence type="ECO:0000256" key="1">
    <source>
        <dbReference type="SAM" id="MobiDB-lite"/>
    </source>
</evidence>
<sequence length="385" mass="42645">MMPTMLNAHHMGAALPHQLSHHQVPQMHQPLDYPVDSALLNELSRQLGSTKRYSQHPQQYAQRPSNTMRVSKPGSANNSPRSSMQSRRRTLIGDGFQGRFPPQQQQQQQQQVVDSTYLPTPGSEASNESFYGQEVRRARPVSWHPSPQYSAQTQFYPPQTSSMFCSPYPAYSEAEILATMHQLPPTPAIYSGYTSPAEGFSPLSLPYSSFGSQQPVYSPQVQAQQQAPMYQPAPPVTTQAMGWNAYPTAGPTHSNTMMMPLQRHTAPPTPEDFACPPPLSLNNNYGSLDTTPSKVESLVSTQVVQVQEDEDEEEGEILYGMGLYDPPSHTQQDVHRSTIFSLLGGPAPTAEENKGLGLKLEESWEPPVSDDDDEEEEEDGEGDDE</sequence>
<evidence type="ECO:0000313" key="3">
    <source>
        <dbReference type="Proteomes" id="UP001174997"/>
    </source>
</evidence>
<dbReference type="AlphaFoldDB" id="A0AA39ZGC8"/>
<organism evidence="2 3">
    <name type="scientific">Cercophora samala</name>
    <dbReference type="NCBI Taxonomy" id="330535"/>
    <lineage>
        <taxon>Eukaryota</taxon>
        <taxon>Fungi</taxon>
        <taxon>Dikarya</taxon>
        <taxon>Ascomycota</taxon>
        <taxon>Pezizomycotina</taxon>
        <taxon>Sordariomycetes</taxon>
        <taxon>Sordariomycetidae</taxon>
        <taxon>Sordariales</taxon>
        <taxon>Lasiosphaeriaceae</taxon>
        <taxon>Cercophora</taxon>
    </lineage>
</organism>
<comment type="caution">
    <text evidence="2">The sequence shown here is derived from an EMBL/GenBank/DDBJ whole genome shotgun (WGS) entry which is preliminary data.</text>
</comment>
<feature type="region of interest" description="Disordered" evidence="1">
    <location>
        <begin position="342"/>
        <end position="385"/>
    </location>
</feature>
<accession>A0AA39ZGC8</accession>
<reference evidence="2" key="1">
    <citation type="submission" date="2023-06" db="EMBL/GenBank/DDBJ databases">
        <title>Genome-scale phylogeny and comparative genomics of the fungal order Sordariales.</title>
        <authorList>
            <consortium name="Lawrence Berkeley National Laboratory"/>
            <person name="Hensen N."/>
            <person name="Bonometti L."/>
            <person name="Westerberg I."/>
            <person name="Brannstrom I.O."/>
            <person name="Guillou S."/>
            <person name="Cros-Aarteil S."/>
            <person name="Calhoun S."/>
            <person name="Haridas S."/>
            <person name="Kuo A."/>
            <person name="Mondo S."/>
            <person name="Pangilinan J."/>
            <person name="Riley R."/>
            <person name="Labutti K."/>
            <person name="Andreopoulos B."/>
            <person name="Lipzen A."/>
            <person name="Chen C."/>
            <person name="Yanf M."/>
            <person name="Daum C."/>
            <person name="Ng V."/>
            <person name="Clum A."/>
            <person name="Steindorff A."/>
            <person name="Ohm R."/>
            <person name="Martin F."/>
            <person name="Silar P."/>
            <person name="Natvig D."/>
            <person name="Lalanne C."/>
            <person name="Gautier V."/>
            <person name="Ament-Velasquez S.L."/>
            <person name="Kruys A."/>
            <person name="Hutchinson M.I."/>
            <person name="Powell A.J."/>
            <person name="Barry K."/>
            <person name="Miller A.N."/>
            <person name="Grigoriev I.V."/>
            <person name="Debuchy R."/>
            <person name="Gladieux P."/>
            <person name="Thoren M.H."/>
            <person name="Johannesson H."/>
        </authorList>
    </citation>
    <scope>NUCLEOTIDE SEQUENCE</scope>
    <source>
        <strain evidence="2">CBS 307.81</strain>
    </source>
</reference>
<feature type="compositionally biased region" description="Polar residues" evidence="1">
    <location>
        <begin position="48"/>
        <end position="85"/>
    </location>
</feature>
<feature type="compositionally biased region" description="Basic and acidic residues" evidence="1">
    <location>
        <begin position="351"/>
        <end position="362"/>
    </location>
</feature>
<proteinExistence type="predicted"/>
<feature type="compositionally biased region" description="Polar residues" evidence="1">
    <location>
        <begin position="112"/>
        <end position="130"/>
    </location>
</feature>
<gene>
    <name evidence="2" type="ORF">QBC41DRAFT_74965</name>
</gene>
<dbReference type="Proteomes" id="UP001174997">
    <property type="component" value="Unassembled WGS sequence"/>
</dbReference>
<protein>
    <submittedName>
        <fullName evidence="2">Uncharacterized protein</fullName>
    </submittedName>
</protein>
<name>A0AA39ZGC8_9PEZI</name>
<feature type="compositionally biased region" description="Acidic residues" evidence="1">
    <location>
        <begin position="368"/>
        <end position="385"/>
    </location>
</feature>
<evidence type="ECO:0000313" key="2">
    <source>
        <dbReference type="EMBL" id="KAK0670484.1"/>
    </source>
</evidence>
<dbReference type="EMBL" id="JAULSY010000031">
    <property type="protein sequence ID" value="KAK0670484.1"/>
    <property type="molecule type" value="Genomic_DNA"/>
</dbReference>